<dbReference type="OrthoDB" id="2240650at2759"/>
<evidence type="ECO:0000313" key="2">
    <source>
        <dbReference type="EMBL" id="RCI02757.1"/>
    </source>
</evidence>
<feature type="compositionally biased region" description="Basic residues" evidence="1">
    <location>
        <begin position="56"/>
        <end position="65"/>
    </location>
</feature>
<dbReference type="Proteomes" id="UP000253551">
    <property type="component" value="Unassembled WGS sequence"/>
</dbReference>
<comment type="caution">
    <text evidence="2">The sequence shown here is derived from an EMBL/GenBank/DDBJ whole genome shotgun (WGS) entry which is preliminary data.</text>
</comment>
<dbReference type="AlphaFoldDB" id="A0A367KKR1"/>
<dbReference type="EMBL" id="PJQM01001271">
    <property type="protein sequence ID" value="RCI02757.1"/>
    <property type="molecule type" value="Genomic_DNA"/>
</dbReference>
<name>A0A367KKR1_RHIST</name>
<feature type="region of interest" description="Disordered" evidence="1">
    <location>
        <begin position="184"/>
        <end position="237"/>
    </location>
</feature>
<feature type="compositionally biased region" description="Polar residues" evidence="1">
    <location>
        <begin position="186"/>
        <end position="205"/>
    </location>
</feature>
<reference evidence="2 3" key="1">
    <citation type="journal article" date="2018" name="G3 (Bethesda)">
        <title>Phylogenetic and Phylogenomic Definition of Rhizopus Species.</title>
        <authorList>
            <person name="Gryganskyi A.P."/>
            <person name="Golan J."/>
            <person name="Dolatabadi S."/>
            <person name="Mondo S."/>
            <person name="Robb S."/>
            <person name="Idnurm A."/>
            <person name="Muszewska A."/>
            <person name="Steczkiewicz K."/>
            <person name="Masonjones S."/>
            <person name="Liao H.L."/>
            <person name="Gajdeczka M.T."/>
            <person name="Anike F."/>
            <person name="Vuek A."/>
            <person name="Anishchenko I.M."/>
            <person name="Voigt K."/>
            <person name="de Hoog G.S."/>
            <person name="Smith M.E."/>
            <person name="Heitman J."/>
            <person name="Vilgalys R."/>
            <person name="Stajich J.E."/>
        </authorList>
    </citation>
    <scope>NUCLEOTIDE SEQUENCE [LARGE SCALE GENOMIC DNA]</scope>
    <source>
        <strain evidence="2 3">LSU 92-RS-03</strain>
    </source>
</reference>
<sequence length="454" mass="51277">MYQNECKTDLVLFVVSVRDHKNLKCNMKSASSKKLHSKKQVNNQKKQEKMDNTTSSKRKNATLTTRKKRSRVLAVDSYWCVNNIESLSVTSFAREFKHKDQNYCHSRYITIIENYIPQEEQSRLRDDFNNWKKTLHCIEFWKEQKRVDALSEADSNCSDVINKFLVKNSEEILASAENFHKPAIKDTTTSSSATKETPTSSSATKETPTSEAPTSATSETSTSATSETSTSETVTTTTSSAFTIDSSNNELDLKHYMLGGTDITALFRQYQNRADKILRPIILETYVQELLALGDVLFLAKNQHSNIKTSFFSEELLDKLLDNQNQVLLNKIPDTYPDFTTENYMAVLKVLTSIDQNIITPKQAKLELLTLAAGMDSLKGNVIEGIGDLLTKLPLDSIVEKDKIGEVDIQTRYYEPLLSAILADTTKKVILRWPNKVDETAPEIRPDAIISTLI</sequence>
<gene>
    <name evidence="2" type="ORF">CU098_011135</name>
</gene>
<evidence type="ECO:0000256" key="1">
    <source>
        <dbReference type="SAM" id="MobiDB-lite"/>
    </source>
</evidence>
<keyword evidence="3" id="KW-1185">Reference proteome</keyword>
<proteinExistence type="predicted"/>
<feature type="region of interest" description="Disordered" evidence="1">
    <location>
        <begin position="26"/>
        <end position="65"/>
    </location>
</feature>
<dbReference type="STRING" id="4846.A0A367KKR1"/>
<evidence type="ECO:0000313" key="3">
    <source>
        <dbReference type="Proteomes" id="UP000253551"/>
    </source>
</evidence>
<organism evidence="2 3">
    <name type="scientific">Rhizopus stolonifer</name>
    <name type="common">Rhizopus nigricans</name>
    <dbReference type="NCBI Taxonomy" id="4846"/>
    <lineage>
        <taxon>Eukaryota</taxon>
        <taxon>Fungi</taxon>
        <taxon>Fungi incertae sedis</taxon>
        <taxon>Mucoromycota</taxon>
        <taxon>Mucoromycotina</taxon>
        <taxon>Mucoromycetes</taxon>
        <taxon>Mucorales</taxon>
        <taxon>Mucorineae</taxon>
        <taxon>Rhizopodaceae</taxon>
        <taxon>Rhizopus</taxon>
    </lineage>
</organism>
<feature type="compositionally biased region" description="Low complexity" evidence="1">
    <location>
        <begin position="206"/>
        <end position="237"/>
    </location>
</feature>
<protein>
    <submittedName>
        <fullName evidence="2">Uncharacterized protein</fullName>
    </submittedName>
</protein>
<accession>A0A367KKR1</accession>